<sequence>MGIAKRIFSDLLTKHRYNDEGSSTYSADSESEDLERDEVKSCQSGDDVLVGQTDIRSYLLAPWRWKPTESFAEDEEAARAMQLPFHMQDDDVTDLQAHANADADALEADEDAAQSMGMPFHMEDDDYVYTSEDPLIGLGPDLAADGDNESFEADEDAARSMGLPLHVTHMTHMTHEDEDVQNDDHEVDADQNFVTPIRRKRQCQLAETPEKKPRLAFRAQVVQPSQKKAPIDQSEKLGMATNMGELLPSVMC</sequence>
<keyword evidence="3" id="KW-1185">Reference proteome</keyword>
<evidence type="ECO:0000256" key="1">
    <source>
        <dbReference type="SAM" id="MobiDB-lite"/>
    </source>
</evidence>
<evidence type="ECO:0000313" key="3">
    <source>
        <dbReference type="Proteomes" id="UP000649617"/>
    </source>
</evidence>
<reference evidence="2" key="1">
    <citation type="submission" date="2021-02" db="EMBL/GenBank/DDBJ databases">
        <authorList>
            <person name="Dougan E. K."/>
            <person name="Rhodes N."/>
            <person name="Thang M."/>
            <person name="Chan C."/>
        </authorList>
    </citation>
    <scope>NUCLEOTIDE SEQUENCE</scope>
</reference>
<protein>
    <submittedName>
        <fullName evidence="2">Uncharacterized protein</fullName>
    </submittedName>
</protein>
<name>A0A812WTA8_SYMPI</name>
<organism evidence="2 3">
    <name type="scientific">Symbiodinium pilosum</name>
    <name type="common">Dinoflagellate</name>
    <dbReference type="NCBI Taxonomy" id="2952"/>
    <lineage>
        <taxon>Eukaryota</taxon>
        <taxon>Sar</taxon>
        <taxon>Alveolata</taxon>
        <taxon>Dinophyceae</taxon>
        <taxon>Suessiales</taxon>
        <taxon>Symbiodiniaceae</taxon>
        <taxon>Symbiodinium</taxon>
    </lineage>
</organism>
<feature type="region of interest" description="Disordered" evidence="1">
    <location>
        <begin position="18"/>
        <end position="43"/>
    </location>
</feature>
<comment type="caution">
    <text evidence="2">The sequence shown here is derived from an EMBL/GenBank/DDBJ whole genome shotgun (WGS) entry which is preliminary data.</text>
</comment>
<dbReference type="OrthoDB" id="417195at2759"/>
<dbReference type="AlphaFoldDB" id="A0A812WTA8"/>
<dbReference type="Proteomes" id="UP000649617">
    <property type="component" value="Unassembled WGS sequence"/>
</dbReference>
<accession>A0A812WTA8</accession>
<dbReference type="EMBL" id="CAJNIZ010044760">
    <property type="protein sequence ID" value="CAE7700345.1"/>
    <property type="molecule type" value="Genomic_DNA"/>
</dbReference>
<evidence type="ECO:0000313" key="2">
    <source>
        <dbReference type="EMBL" id="CAE7700345.1"/>
    </source>
</evidence>
<proteinExistence type="predicted"/>
<gene>
    <name evidence="2" type="ORF">SPIL2461_LOCUS19686</name>
</gene>